<dbReference type="OrthoDB" id="3942738at2759"/>
<dbReference type="SMART" id="SM00674">
    <property type="entry name" value="CENPB"/>
    <property type="match status" value="1"/>
</dbReference>
<accession>A0A9P4LGV5</accession>
<dbReference type="EMBL" id="ML978249">
    <property type="protein sequence ID" value="KAF2026101.1"/>
    <property type="molecule type" value="Genomic_DNA"/>
</dbReference>
<proteinExistence type="predicted"/>
<dbReference type="Proteomes" id="UP000799777">
    <property type="component" value="Unassembled WGS sequence"/>
</dbReference>
<feature type="domain" description="HTH CENPB-type" evidence="2">
    <location>
        <begin position="49"/>
        <end position="114"/>
    </location>
</feature>
<keyword evidence="1" id="KW-0238">DNA-binding</keyword>
<name>A0A9P4LGV5_9PLEO</name>
<evidence type="ECO:0000313" key="3">
    <source>
        <dbReference type="EMBL" id="KAF2026101.1"/>
    </source>
</evidence>
<comment type="caution">
    <text evidence="3">The sequence shown here is derived from an EMBL/GenBank/DDBJ whole genome shotgun (WGS) entry which is preliminary data.</text>
</comment>
<keyword evidence="4" id="KW-1185">Reference proteome</keyword>
<organism evidence="3 4">
    <name type="scientific">Setomelanomma holmii</name>
    <dbReference type="NCBI Taxonomy" id="210430"/>
    <lineage>
        <taxon>Eukaryota</taxon>
        <taxon>Fungi</taxon>
        <taxon>Dikarya</taxon>
        <taxon>Ascomycota</taxon>
        <taxon>Pezizomycotina</taxon>
        <taxon>Dothideomycetes</taxon>
        <taxon>Pleosporomycetidae</taxon>
        <taxon>Pleosporales</taxon>
        <taxon>Pleosporineae</taxon>
        <taxon>Phaeosphaeriaceae</taxon>
        <taxon>Setomelanomma</taxon>
    </lineage>
</organism>
<dbReference type="PROSITE" id="PS51253">
    <property type="entry name" value="HTH_CENPB"/>
    <property type="match status" value="1"/>
</dbReference>
<evidence type="ECO:0000256" key="1">
    <source>
        <dbReference type="ARBA" id="ARBA00023125"/>
    </source>
</evidence>
<sequence length="163" mass="18885">MEPIDKAIEAMKLYGLGEQLTFKKCADIFEVNRITLAQRCKGVQGSVAAKNINQRKLSPQQEAELTDYIKDFKSRGLPTTRAMMRHFAAEITKQPVGKEWVGRFLKRNKDHLTSKWAAGMDAVRHHADSEHNYNLNFDLFHEKMKQYNVEPRHTYNMDEKGLC</sequence>
<reference evidence="3" key="1">
    <citation type="journal article" date="2020" name="Stud. Mycol.">
        <title>101 Dothideomycetes genomes: a test case for predicting lifestyles and emergence of pathogens.</title>
        <authorList>
            <person name="Haridas S."/>
            <person name="Albert R."/>
            <person name="Binder M."/>
            <person name="Bloem J."/>
            <person name="Labutti K."/>
            <person name="Salamov A."/>
            <person name="Andreopoulos B."/>
            <person name="Baker S."/>
            <person name="Barry K."/>
            <person name="Bills G."/>
            <person name="Bluhm B."/>
            <person name="Cannon C."/>
            <person name="Castanera R."/>
            <person name="Culley D."/>
            <person name="Daum C."/>
            <person name="Ezra D."/>
            <person name="Gonzalez J."/>
            <person name="Henrissat B."/>
            <person name="Kuo A."/>
            <person name="Liang C."/>
            <person name="Lipzen A."/>
            <person name="Lutzoni F."/>
            <person name="Magnuson J."/>
            <person name="Mondo S."/>
            <person name="Nolan M."/>
            <person name="Ohm R."/>
            <person name="Pangilinan J."/>
            <person name="Park H.-J."/>
            <person name="Ramirez L."/>
            <person name="Alfaro M."/>
            <person name="Sun H."/>
            <person name="Tritt A."/>
            <person name="Yoshinaga Y."/>
            <person name="Zwiers L.-H."/>
            <person name="Turgeon B."/>
            <person name="Goodwin S."/>
            <person name="Spatafora J."/>
            <person name="Crous P."/>
            <person name="Grigoriev I."/>
        </authorList>
    </citation>
    <scope>NUCLEOTIDE SEQUENCE</scope>
    <source>
        <strain evidence="3">CBS 110217</strain>
    </source>
</reference>
<protein>
    <recommendedName>
        <fullName evidence="2">HTH CENPB-type domain-containing protein</fullName>
    </recommendedName>
</protein>
<dbReference type="Pfam" id="PF03221">
    <property type="entry name" value="HTH_Tnp_Tc5"/>
    <property type="match status" value="1"/>
</dbReference>
<evidence type="ECO:0000259" key="2">
    <source>
        <dbReference type="PROSITE" id="PS51253"/>
    </source>
</evidence>
<gene>
    <name evidence="3" type="ORF">EK21DRAFT_74914</name>
</gene>
<dbReference type="InterPro" id="IPR006600">
    <property type="entry name" value="HTH_CenpB_DNA-bd_dom"/>
</dbReference>
<dbReference type="AlphaFoldDB" id="A0A9P4LGV5"/>
<dbReference type="GO" id="GO:0003677">
    <property type="term" value="F:DNA binding"/>
    <property type="evidence" value="ECO:0007669"/>
    <property type="project" value="UniProtKB-KW"/>
</dbReference>
<evidence type="ECO:0000313" key="4">
    <source>
        <dbReference type="Proteomes" id="UP000799777"/>
    </source>
</evidence>